<proteinExistence type="inferred from homology"/>
<dbReference type="GO" id="GO:0016020">
    <property type="term" value="C:membrane"/>
    <property type="evidence" value="ECO:0007669"/>
    <property type="project" value="InterPro"/>
</dbReference>
<dbReference type="InterPro" id="IPR043130">
    <property type="entry name" value="CDP-OH_PTrfase_TM_dom"/>
</dbReference>
<evidence type="ECO:0000256" key="3">
    <source>
        <dbReference type="SAM" id="Phobius"/>
    </source>
</evidence>
<keyword evidence="1 2" id="KW-0808">Transferase</keyword>
<dbReference type="RefSeq" id="WP_130991528.1">
    <property type="nucleotide sequence ID" value="NZ_SISK01000008.1"/>
</dbReference>
<evidence type="ECO:0000256" key="1">
    <source>
        <dbReference type="ARBA" id="ARBA00022679"/>
    </source>
</evidence>
<dbReference type="GO" id="GO:0016780">
    <property type="term" value="F:phosphotransferase activity, for other substituted phosphate groups"/>
    <property type="evidence" value="ECO:0007669"/>
    <property type="project" value="InterPro"/>
</dbReference>
<organism evidence="4 5">
    <name type="scientific">Paracoccus subflavus</name>
    <dbReference type="NCBI Taxonomy" id="2528244"/>
    <lineage>
        <taxon>Bacteria</taxon>
        <taxon>Pseudomonadati</taxon>
        <taxon>Pseudomonadota</taxon>
        <taxon>Alphaproteobacteria</taxon>
        <taxon>Rhodobacterales</taxon>
        <taxon>Paracoccaceae</taxon>
        <taxon>Paracoccus</taxon>
    </lineage>
</organism>
<dbReference type="EMBL" id="SISK01000008">
    <property type="protein sequence ID" value="TBN39105.1"/>
    <property type="molecule type" value="Genomic_DNA"/>
</dbReference>
<comment type="similarity">
    <text evidence="2">Belongs to the CDP-alcohol phosphatidyltransferase class-I family.</text>
</comment>
<evidence type="ECO:0000256" key="2">
    <source>
        <dbReference type="RuleBase" id="RU003750"/>
    </source>
</evidence>
<sequence length="247" mass="26323">MRDAPFPGWHRPPRQTRRAPSLAVQVGVAAVPGLAAIWATSVLTAGTGTGLSGAVLVFLLVCMAVVLAMRDGYPHGRIGGCNRVTLLRMALVAALLVPLNAGYAGGWIVAGIAAAALILDGVDGHLARRSGLDSRFGARFDIEADAAMALVLALHVLAYRAMIPEALILGLTRYAFVLAQGPWPWLRADLPPRRWRKVVCVLQLSALIAVQVPLVGPDSAAAVARLAAGALILSFWVDLRWLWRRRP</sequence>
<dbReference type="Pfam" id="PF01066">
    <property type="entry name" value="CDP-OH_P_transf"/>
    <property type="match status" value="1"/>
</dbReference>
<keyword evidence="5" id="KW-1185">Reference proteome</keyword>
<dbReference type="PROSITE" id="PS00379">
    <property type="entry name" value="CDP_ALCOHOL_P_TRANSF"/>
    <property type="match status" value="1"/>
</dbReference>
<protein>
    <submittedName>
        <fullName evidence="4">CDP-alcohol phosphatidyltransferase family protein</fullName>
    </submittedName>
</protein>
<feature type="transmembrane region" description="Helical" evidence="3">
    <location>
        <begin position="21"/>
        <end position="39"/>
    </location>
</feature>
<reference evidence="4 5" key="1">
    <citation type="submission" date="2019-02" db="EMBL/GenBank/DDBJ databases">
        <title>Paracoccus subflavus sp. nov., isolated from marine sediment of the Pacific Ocean.</title>
        <authorList>
            <person name="Zhang G."/>
        </authorList>
    </citation>
    <scope>NUCLEOTIDE SEQUENCE [LARGE SCALE GENOMIC DNA]</scope>
    <source>
        <strain evidence="4 5">GY0581</strain>
    </source>
</reference>
<dbReference type="AlphaFoldDB" id="A0A4Q9FY47"/>
<name>A0A4Q9FY47_9RHOB</name>
<comment type="caution">
    <text evidence="4">The sequence shown here is derived from an EMBL/GenBank/DDBJ whole genome shotgun (WGS) entry which is preliminary data.</text>
</comment>
<feature type="transmembrane region" description="Helical" evidence="3">
    <location>
        <begin position="222"/>
        <end position="243"/>
    </location>
</feature>
<feature type="transmembrane region" description="Helical" evidence="3">
    <location>
        <begin position="198"/>
        <end position="216"/>
    </location>
</feature>
<feature type="transmembrane region" description="Helical" evidence="3">
    <location>
        <begin position="167"/>
        <end position="186"/>
    </location>
</feature>
<feature type="transmembrane region" description="Helical" evidence="3">
    <location>
        <begin position="51"/>
        <end position="69"/>
    </location>
</feature>
<gene>
    <name evidence="4" type="ORF">EYE42_11780</name>
</gene>
<dbReference type="Proteomes" id="UP000293520">
    <property type="component" value="Unassembled WGS sequence"/>
</dbReference>
<accession>A0A4Q9FY47</accession>
<keyword evidence="3" id="KW-0812">Transmembrane</keyword>
<dbReference type="GO" id="GO:0008654">
    <property type="term" value="P:phospholipid biosynthetic process"/>
    <property type="evidence" value="ECO:0007669"/>
    <property type="project" value="InterPro"/>
</dbReference>
<evidence type="ECO:0000313" key="4">
    <source>
        <dbReference type="EMBL" id="TBN39105.1"/>
    </source>
</evidence>
<dbReference type="InterPro" id="IPR048254">
    <property type="entry name" value="CDP_ALCOHOL_P_TRANSF_CS"/>
</dbReference>
<keyword evidence="3" id="KW-1133">Transmembrane helix</keyword>
<dbReference type="Gene3D" id="1.20.120.1760">
    <property type="match status" value="1"/>
</dbReference>
<dbReference type="InterPro" id="IPR000462">
    <property type="entry name" value="CDP-OH_P_trans"/>
</dbReference>
<dbReference type="OrthoDB" id="9782011at2"/>
<keyword evidence="3" id="KW-0472">Membrane</keyword>
<evidence type="ECO:0000313" key="5">
    <source>
        <dbReference type="Proteomes" id="UP000293520"/>
    </source>
</evidence>